<dbReference type="PANTHER" id="PTHR23089">
    <property type="entry name" value="HISTIDINE TRIAD HIT PROTEIN"/>
    <property type="match status" value="1"/>
</dbReference>
<proteinExistence type="predicted"/>
<gene>
    <name evidence="3" type="ORF">J2S59_002234</name>
</gene>
<dbReference type="CDD" id="cd01276">
    <property type="entry name" value="PKCI_related"/>
    <property type="match status" value="1"/>
</dbReference>
<dbReference type="PROSITE" id="PS51084">
    <property type="entry name" value="HIT_2"/>
    <property type="match status" value="1"/>
</dbReference>
<feature type="domain" description="HIT" evidence="2">
    <location>
        <begin position="8"/>
        <end position="116"/>
    </location>
</feature>
<comment type="caution">
    <text evidence="3">The sequence shown here is derived from an EMBL/GenBank/DDBJ whole genome shotgun (WGS) entry which is preliminary data.</text>
</comment>
<protein>
    <submittedName>
        <fullName evidence="3">Histidine triad (HIT) family protein</fullName>
    </submittedName>
</protein>
<keyword evidence="4" id="KW-1185">Reference proteome</keyword>
<dbReference type="RefSeq" id="WP_068119825.1">
    <property type="nucleotide sequence ID" value="NZ_CCXJ01000215.1"/>
</dbReference>
<organism evidence="3 4">
    <name type="scientific">Nocardioides massiliensis</name>
    <dbReference type="NCBI Taxonomy" id="1325935"/>
    <lineage>
        <taxon>Bacteria</taxon>
        <taxon>Bacillati</taxon>
        <taxon>Actinomycetota</taxon>
        <taxon>Actinomycetes</taxon>
        <taxon>Propionibacteriales</taxon>
        <taxon>Nocardioidaceae</taxon>
        <taxon>Nocardioides</taxon>
    </lineage>
</organism>
<dbReference type="Proteomes" id="UP001240447">
    <property type="component" value="Unassembled WGS sequence"/>
</dbReference>
<evidence type="ECO:0000313" key="3">
    <source>
        <dbReference type="EMBL" id="MDP9822425.1"/>
    </source>
</evidence>
<feature type="short sequence motif" description="Histidine triad motif" evidence="1">
    <location>
        <begin position="100"/>
        <end position="104"/>
    </location>
</feature>
<dbReference type="Pfam" id="PF01230">
    <property type="entry name" value="HIT"/>
    <property type="match status" value="1"/>
</dbReference>
<reference evidence="3 4" key="1">
    <citation type="submission" date="2023-07" db="EMBL/GenBank/DDBJ databases">
        <title>Sequencing the genomes of 1000 actinobacteria strains.</title>
        <authorList>
            <person name="Klenk H.-P."/>
        </authorList>
    </citation>
    <scope>NUCLEOTIDE SEQUENCE [LARGE SCALE GENOMIC DNA]</scope>
    <source>
        <strain evidence="3 4">GD13</strain>
    </source>
</reference>
<dbReference type="EMBL" id="JAUSQM010000001">
    <property type="protein sequence ID" value="MDP9822425.1"/>
    <property type="molecule type" value="Genomic_DNA"/>
</dbReference>
<sequence>MTAVSDCLFCKIVAEEIPADVVAADEHTVAFRDISPQAPTHVLVIPREHHVDAASLASSTDGGVDALVRTAKRVAEAEGLGNGYRLVFNTGQDGGQTVFHVHLHLLGGRPMAWPPG</sequence>
<evidence type="ECO:0000259" key="2">
    <source>
        <dbReference type="PROSITE" id="PS51084"/>
    </source>
</evidence>
<dbReference type="Gene3D" id="3.30.428.10">
    <property type="entry name" value="HIT-like"/>
    <property type="match status" value="1"/>
</dbReference>
<dbReference type="InterPro" id="IPR011146">
    <property type="entry name" value="HIT-like"/>
</dbReference>
<evidence type="ECO:0000313" key="4">
    <source>
        <dbReference type="Proteomes" id="UP001240447"/>
    </source>
</evidence>
<dbReference type="InterPro" id="IPR001310">
    <property type="entry name" value="Histidine_triad_HIT"/>
</dbReference>
<dbReference type="InterPro" id="IPR019808">
    <property type="entry name" value="Histidine_triad_CS"/>
</dbReference>
<evidence type="ECO:0000256" key="1">
    <source>
        <dbReference type="PROSITE-ProRule" id="PRU00464"/>
    </source>
</evidence>
<accession>A0ABT9NRI4</accession>
<dbReference type="SUPFAM" id="SSF54197">
    <property type="entry name" value="HIT-like"/>
    <property type="match status" value="1"/>
</dbReference>
<dbReference type="PRINTS" id="PR00332">
    <property type="entry name" value="HISTRIAD"/>
</dbReference>
<dbReference type="InterPro" id="IPR036265">
    <property type="entry name" value="HIT-like_sf"/>
</dbReference>
<name>A0ABT9NRI4_9ACTN</name>
<dbReference type="PROSITE" id="PS00892">
    <property type="entry name" value="HIT_1"/>
    <property type="match status" value="1"/>
</dbReference>